<dbReference type="Proteomes" id="UP000187209">
    <property type="component" value="Unassembled WGS sequence"/>
</dbReference>
<keyword evidence="5 6" id="KW-0472">Membrane</keyword>
<dbReference type="InterPro" id="IPR011701">
    <property type="entry name" value="MFS"/>
</dbReference>
<accession>A0A1R2BI71</accession>
<evidence type="ECO:0000256" key="5">
    <source>
        <dbReference type="ARBA" id="ARBA00023136"/>
    </source>
</evidence>
<feature type="transmembrane region" description="Helical" evidence="6">
    <location>
        <begin position="300"/>
        <end position="320"/>
    </location>
</feature>
<dbReference type="SUPFAM" id="SSF103473">
    <property type="entry name" value="MFS general substrate transporter"/>
    <property type="match status" value="1"/>
</dbReference>
<dbReference type="InterPro" id="IPR001958">
    <property type="entry name" value="Tet-R_TetA/multi-R_MdtG-like"/>
</dbReference>
<dbReference type="Pfam" id="PF07690">
    <property type="entry name" value="MFS_1"/>
    <property type="match status" value="1"/>
</dbReference>
<dbReference type="GO" id="GO:0016020">
    <property type="term" value="C:membrane"/>
    <property type="evidence" value="ECO:0007669"/>
    <property type="project" value="UniProtKB-SubCell"/>
</dbReference>
<evidence type="ECO:0000256" key="4">
    <source>
        <dbReference type="ARBA" id="ARBA00022989"/>
    </source>
</evidence>
<dbReference type="GO" id="GO:0022857">
    <property type="term" value="F:transmembrane transporter activity"/>
    <property type="evidence" value="ECO:0007669"/>
    <property type="project" value="InterPro"/>
</dbReference>
<feature type="transmembrane region" description="Helical" evidence="6">
    <location>
        <begin position="404"/>
        <end position="425"/>
    </location>
</feature>
<gene>
    <name evidence="8" type="ORF">SteCoe_24341</name>
</gene>
<feature type="transmembrane region" description="Helical" evidence="6">
    <location>
        <begin position="273"/>
        <end position="293"/>
    </location>
</feature>
<evidence type="ECO:0000256" key="1">
    <source>
        <dbReference type="ARBA" id="ARBA00004141"/>
    </source>
</evidence>
<dbReference type="PRINTS" id="PR01035">
    <property type="entry name" value="TCRTETA"/>
</dbReference>
<feature type="transmembrane region" description="Helical" evidence="6">
    <location>
        <begin position="87"/>
        <end position="105"/>
    </location>
</feature>
<dbReference type="Gene3D" id="1.20.1250.20">
    <property type="entry name" value="MFS general substrate transporter like domains"/>
    <property type="match status" value="1"/>
</dbReference>
<dbReference type="PANTHER" id="PTHR23504">
    <property type="entry name" value="MAJOR FACILITATOR SUPERFAMILY DOMAIN-CONTAINING PROTEIN 10"/>
    <property type="match status" value="1"/>
</dbReference>
<comment type="caution">
    <text evidence="8">The sequence shown here is derived from an EMBL/GenBank/DDBJ whole genome shotgun (WGS) entry which is preliminary data.</text>
</comment>
<feature type="transmembrane region" description="Helical" evidence="6">
    <location>
        <begin position="12"/>
        <end position="34"/>
    </location>
</feature>
<evidence type="ECO:0000256" key="6">
    <source>
        <dbReference type="SAM" id="Phobius"/>
    </source>
</evidence>
<evidence type="ECO:0000259" key="7">
    <source>
        <dbReference type="PROSITE" id="PS50850"/>
    </source>
</evidence>
<evidence type="ECO:0000313" key="8">
    <source>
        <dbReference type="EMBL" id="OMJ76315.1"/>
    </source>
</evidence>
<feature type="domain" description="Major facilitator superfamily (MFS) profile" evidence="7">
    <location>
        <begin position="13"/>
        <end position="429"/>
    </location>
</feature>
<comment type="subcellular location">
    <subcellularLocation>
        <location evidence="1">Membrane</location>
        <topology evidence="1">Multi-pass membrane protein</topology>
    </subcellularLocation>
</comment>
<evidence type="ECO:0000256" key="3">
    <source>
        <dbReference type="ARBA" id="ARBA00022692"/>
    </source>
</evidence>
<keyword evidence="9" id="KW-1185">Reference proteome</keyword>
<dbReference type="PANTHER" id="PTHR23504:SF15">
    <property type="entry name" value="MAJOR FACILITATOR SUPERFAMILY (MFS) PROFILE DOMAIN-CONTAINING PROTEIN"/>
    <property type="match status" value="1"/>
</dbReference>
<evidence type="ECO:0000313" key="9">
    <source>
        <dbReference type="Proteomes" id="UP000187209"/>
    </source>
</evidence>
<feature type="transmembrane region" description="Helical" evidence="6">
    <location>
        <begin position="143"/>
        <end position="165"/>
    </location>
</feature>
<sequence>MQAKVKFSVKIVVLLVILTEHALAFMMPTILAYMIHGLLSKNTDSEISDSDISYYTGVIEGSNRFMAFIGCLIWGTISDNIGRKYSLLIVLCGICATSFGFSLAQSFEAAVAWRMFSGVFAGVIPIMKAMLRDISDDSNIAVLYSYFGTGYGLASIVGPIIGGVFSHPYRHLAIFDTPFFHDFPYFLALFTHSIFCIIAFLLILYFVPYKAPEQSNTQDKKSLFTNKNYLTSLFIFGFIAIVQFAYRILMTLWVKTDRNHSGLGWETEEKVGFMNSLSGIIVTIFPLIFTPILSNSLGVIKSLILLLCSMIPIVIGISWTSELDGIPLWGLLVILNGLSIGITTVLVGFISIAVSNSVPSNITGAAMGFAQSSTALFRAFATTSTAWLYGASRQWTFGFPFDVHFAFMCIALACLIDIATIKFALDPAVEKRKQSDKEIPLIEKKV</sequence>
<name>A0A1R2BI71_9CILI</name>
<dbReference type="EMBL" id="MPUH01000638">
    <property type="protein sequence ID" value="OMJ76315.1"/>
    <property type="molecule type" value="Genomic_DNA"/>
</dbReference>
<feature type="transmembrane region" description="Helical" evidence="6">
    <location>
        <begin position="111"/>
        <end position="131"/>
    </location>
</feature>
<dbReference type="PROSITE" id="PS50850">
    <property type="entry name" value="MFS"/>
    <property type="match status" value="1"/>
</dbReference>
<keyword evidence="2" id="KW-0813">Transport</keyword>
<organism evidence="8 9">
    <name type="scientific">Stentor coeruleus</name>
    <dbReference type="NCBI Taxonomy" id="5963"/>
    <lineage>
        <taxon>Eukaryota</taxon>
        <taxon>Sar</taxon>
        <taxon>Alveolata</taxon>
        <taxon>Ciliophora</taxon>
        <taxon>Postciliodesmatophora</taxon>
        <taxon>Heterotrichea</taxon>
        <taxon>Heterotrichida</taxon>
        <taxon>Stentoridae</taxon>
        <taxon>Stentor</taxon>
    </lineage>
</organism>
<proteinExistence type="predicted"/>
<feature type="transmembrane region" description="Helical" evidence="6">
    <location>
        <begin position="228"/>
        <end position="253"/>
    </location>
</feature>
<feature type="transmembrane region" description="Helical" evidence="6">
    <location>
        <begin position="375"/>
        <end position="392"/>
    </location>
</feature>
<feature type="transmembrane region" description="Helical" evidence="6">
    <location>
        <begin position="326"/>
        <end position="354"/>
    </location>
</feature>
<dbReference type="AlphaFoldDB" id="A0A1R2BI71"/>
<keyword evidence="4 6" id="KW-1133">Transmembrane helix</keyword>
<feature type="transmembrane region" description="Helical" evidence="6">
    <location>
        <begin position="54"/>
        <end position="75"/>
    </location>
</feature>
<reference evidence="8 9" key="1">
    <citation type="submission" date="2016-11" db="EMBL/GenBank/DDBJ databases">
        <title>The macronuclear genome of Stentor coeruleus: a giant cell with tiny introns.</title>
        <authorList>
            <person name="Slabodnick M."/>
            <person name="Ruby J.G."/>
            <person name="Reiff S.B."/>
            <person name="Swart E.C."/>
            <person name="Gosai S."/>
            <person name="Prabakaran S."/>
            <person name="Witkowska E."/>
            <person name="Larue G.E."/>
            <person name="Fisher S."/>
            <person name="Freeman R.M."/>
            <person name="Gunawardena J."/>
            <person name="Chu W."/>
            <person name="Stover N.A."/>
            <person name="Gregory B.D."/>
            <person name="Nowacki M."/>
            <person name="Derisi J."/>
            <person name="Roy S.W."/>
            <person name="Marshall W.F."/>
            <person name="Sood P."/>
        </authorList>
    </citation>
    <scope>NUCLEOTIDE SEQUENCE [LARGE SCALE GENOMIC DNA]</scope>
    <source>
        <strain evidence="8">WM001</strain>
    </source>
</reference>
<protein>
    <recommendedName>
        <fullName evidence="7">Major facilitator superfamily (MFS) profile domain-containing protein</fullName>
    </recommendedName>
</protein>
<evidence type="ECO:0000256" key="2">
    <source>
        <dbReference type="ARBA" id="ARBA00022448"/>
    </source>
</evidence>
<dbReference type="InterPro" id="IPR036259">
    <property type="entry name" value="MFS_trans_sf"/>
</dbReference>
<dbReference type="InterPro" id="IPR020846">
    <property type="entry name" value="MFS_dom"/>
</dbReference>
<feature type="transmembrane region" description="Helical" evidence="6">
    <location>
        <begin position="185"/>
        <end position="207"/>
    </location>
</feature>
<keyword evidence="3 6" id="KW-0812">Transmembrane</keyword>
<dbReference type="OrthoDB" id="423452at2759"/>